<dbReference type="GeneID" id="77932123"/>
<name>A0A3G3M6H0_9CAUD</name>
<dbReference type="RefSeq" id="YP_010656244.1">
    <property type="nucleotide sequence ID" value="NC_070836.1"/>
</dbReference>
<reference evidence="1 2" key="1">
    <citation type="submission" date="2018-09" db="EMBL/GenBank/DDBJ databases">
        <authorList>
            <person name="Rimple P.A."/>
            <person name="Stoner T.H."/>
            <person name="Garlena R.A."/>
            <person name="Russell D.A."/>
            <person name="Pope W.H."/>
            <person name="Jacobs-Sera D."/>
            <person name="Hatfull G.F."/>
        </authorList>
    </citation>
    <scope>NUCLEOTIDE SEQUENCE [LARGE SCALE GENOMIC DNA]</scope>
</reference>
<keyword evidence="2" id="KW-1185">Reference proteome</keyword>
<evidence type="ECO:0000313" key="1">
    <source>
        <dbReference type="EMBL" id="AYR01558.1"/>
    </source>
</evidence>
<protein>
    <submittedName>
        <fullName evidence="1">Uncharacterized protein</fullName>
    </submittedName>
</protein>
<accession>A0A3G3M6H0</accession>
<gene>
    <name evidence="1" type="primary">58</name>
    <name evidence="1" type="ORF">PBI_SEAHORSE_58</name>
</gene>
<evidence type="ECO:0000313" key="2">
    <source>
        <dbReference type="Proteomes" id="UP000272407"/>
    </source>
</evidence>
<dbReference type="Proteomes" id="UP000272407">
    <property type="component" value="Segment"/>
</dbReference>
<sequence>MPSNNRDYLTALSTYNKKHGITATFSEMKKTARRIAKIDAEADSPVDLDAFFLLHADPTGEDATNNVMAEQAARSAQNHAAAARRLAA</sequence>
<organism evidence="1 2">
    <name type="scientific">Arthrobacter phage Seahorse</name>
    <dbReference type="NCBI Taxonomy" id="2419611"/>
    <lineage>
        <taxon>Viruses</taxon>
        <taxon>Duplodnaviria</taxon>
        <taxon>Heunggongvirae</taxon>
        <taxon>Uroviricota</taxon>
        <taxon>Caudoviricetes</taxon>
        <taxon>Seamegvirus</taxon>
        <taxon>Seamegvirus seahorse</taxon>
    </lineage>
</organism>
<dbReference type="EMBL" id="MH910041">
    <property type="protein sequence ID" value="AYR01558.1"/>
    <property type="molecule type" value="Genomic_DNA"/>
</dbReference>
<proteinExistence type="predicted"/>
<dbReference type="KEGG" id="vg:77932123"/>